<gene>
    <name evidence="2" type="ORF">K402DRAFT_234614</name>
</gene>
<dbReference type="EMBL" id="ML977198">
    <property type="protein sequence ID" value="KAF1981485.1"/>
    <property type="molecule type" value="Genomic_DNA"/>
</dbReference>
<evidence type="ECO:0000256" key="1">
    <source>
        <dbReference type="SAM" id="Phobius"/>
    </source>
</evidence>
<evidence type="ECO:0000313" key="3">
    <source>
        <dbReference type="Proteomes" id="UP000800041"/>
    </source>
</evidence>
<feature type="transmembrane region" description="Helical" evidence="1">
    <location>
        <begin position="44"/>
        <end position="67"/>
    </location>
</feature>
<keyword evidence="1" id="KW-0812">Transmembrane</keyword>
<sequence>MRKYIVTEKGEIAQVKRMEASLRRVPWKGNGGWLVDNELSIIEIFVVFLVVDILVVIVGCAVLMLVLSQGLLRLQVLLEYHLQILEAIELLRLWRLSLLVVTIWCRIEKRAAILWILVLGWGRHGENGHAVC</sequence>
<proteinExistence type="predicted"/>
<keyword evidence="1" id="KW-0472">Membrane</keyword>
<name>A0A6G1GKM4_9PEZI</name>
<dbReference type="AlphaFoldDB" id="A0A6G1GKM4"/>
<keyword evidence="1" id="KW-1133">Transmembrane helix</keyword>
<accession>A0A6G1GKM4</accession>
<reference evidence="2" key="1">
    <citation type="journal article" date="2020" name="Stud. Mycol.">
        <title>101 Dothideomycetes genomes: a test case for predicting lifestyles and emergence of pathogens.</title>
        <authorList>
            <person name="Haridas S."/>
            <person name="Albert R."/>
            <person name="Binder M."/>
            <person name="Bloem J."/>
            <person name="Labutti K."/>
            <person name="Salamov A."/>
            <person name="Andreopoulos B."/>
            <person name="Baker S."/>
            <person name="Barry K."/>
            <person name="Bills G."/>
            <person name="Bluhm B."/>
            <person name="Cannon C."/>
            <person name="Castanera R."/>
            <person name="Culley D."/>
            <person name="Daum C."/>
            <person name="Ezra D."/>
            <person name="Gonzalez J."/>
            <person name="Henrissat B."/>
            <person name="Kuo A."/>
            <person name="Liang C."/>
            <person name="Lipzen A."/>
            <person name="Lutzoni F."/>
            <person name="Magnuson J."/>
            <person name="Mondo S."/>
            <person name="Nolan M."/>
            <person name="Ohm R."/>
            <person name="Pangilinan J."/>
            <person name="Park H.-J."/>
            <person name="Ramirez L."/>
            <person name="Alfaro M."/>
            <person name="Sun H."/>
            <person name="Tritt A."/>
            <person name="Yoshinaga Y."/>
            <person name="Zwiers L.-H."/>
            <person name="Turgeon B."/>
            <person name="Goodwin S."/>
            <person name="Spatafora J."/>
            <person name="Crous P."/>
            <person name="Grigoriev I."/>
        </authorList>
    </citation>
    <scope>NUCLEOTIDE SEQUENCE</scope>
    <source>
        <strain evidence="2">CBS 113979</strain>
    </source>
</reference>
<evidence type="ECO:0000313" key="2">
    <source>
        <dbReference type="EMBL" id="KAF1981485.1"/>
    </source>
</evidence>
<dbReference type="Proteomes" id="UP000800041">
    <property type="component" value="Unassembled WGS sequence"/>
</dbReference>
<protein>
    <submittedName>
        <fullName evidence="2">Uncharacterized protein</fullName>
    </submittedName>
</protein>
<keyword evidence="3" id="KW-1185">Reference proteome</keyword>
<organism evidence="2 3">
    <name type="scientific">Aulographum hederae CBS 113979</name>
    <dbReference type="NCBI Taxonomy" id="1176131"/>
    <lineage>
        <taxon>Eukaryota</taxon>
        <taxon>Fungi</taxon>
        <taxon>Dikarya</taxon>
        <taxon>Ascomycota</taxon>
        <taxon>Pezizomycotina</taxon>
        <taxon>Dothideomycetes</taxon>
        <taxon>Pleosporomycetidae</taxon>
        <taxon>Aulographales</taxon>
        <taxon>Aulographaceae</taxon>
    </lineage>
</organism>